<dbReference type="Pfam" id="PF01607">
    <property type="entry name" value="CBM_14"/>
    <property type="match status" value="1"/>
</dbReference>
<dbReference type="InterPro" id="IPR002557">
    <property type="entry name" value="Chitin-bd_dom"/>
</dbReference>
<organism evidence="4">
    <name type="scientific">Thrips palmi</name>
    <name type="common">Melon thrips</name>
    <dbReference type="NCBI Taxonomy" id="161013"/>
    <lineage>
        <taxon>Eukaryota</taxon>
        <taxon>Metazoa</taxon>
        <taxon>Ecdysozoa</taxon>
        <taxon>Arthropoda</taxon>
        <taxon>Hexapoda</taxon>
        <taxon>Insecta</taxon>
        <taxon>Pterygota</taxon>
        <taxon>Neoptera</taxon>
        <taxon>Paraneoptera</taxon>
        <taxon>Thysanoptera</taxon>
        <taxon>Terebrantia</taxon>
        <taxon>Thripoidea</taxon>
        <taxon>Thripidae</taxon>
        <taxon>Thrips</taxon>
    </lineage>
</organism>
<proteinExistence type="predicted"/>
<feature type="chain" id="PRO_5028175130" evidence="1">
    <location>
        <begin position="23"/>
        <end position="157"/>
    </location>
</feature>
<dbReference type="OrthoDB" id="8179045at2759"/>
<evidence type="ECO:0000259" key="2">
    <source>
        <dbReference type="PROSITE" id="PS50940"/>
    </source>
</evidence>
<evidence type="ECO:0000313" key="3">
    <source>
        <dbReference type="Proteomes" id="UP000515158"/>
    </source>
</evidence>
<accession>A0A6P9A685</accession>
<name>A0A6P9A685_THRPL</name>
<protein>
    <submittedName>
        <fullName evidence="4">Salivary glue protein Sgs-3-like</fullName>
    </submittedName>
</protein>
<dbReference type="GeneID" id="117652154"/>
<feature type="signal peptide" evidence="1">
    <location>
        <begin position="1"/>
        <end position="22"/>
    </location>
</feature>
<feature type="domain" description="Chitin-binding type-2" evidence="2">
    <location>
        <begin position="25"/>
        <end position="79"/>
    </location>
</feature>
<evidence type="ECO:0000256" key="1">
    <source>
        <dbReference type="SAM" id="SignalP"/>
    </source>
</evidence>
<evidence type="ECO:0000313" key="4">
    <source>
        <dbReference type="RefSeq" id="XP_034252739.1"/>
    </source>
</evidence>
<gene>
    <name evidence="4" type="primary">LOC117652154</name>
</gene>
<dbReference type="AlphaFoldDB" id="A0A6P9A685"/>
<reference evidence="4" key="1">
    <citation type="submission" date="2025-08" db="UniProtKB">
        <authorList>
            <consortium name="RefSeq"/>
        </authorList>
    </citation>
    <scope>IDENTIFICATION</scope>
    <source>
        <tissue evidence="4">Total insect</tissue>
    </source>
</reference>
<dbReference type="Proteomes" id="UP000515158">
    <property type="component" value="Unplaced"/>
</dbReference>
<dbReference type="KEGG" id="tpal:117652154"/>
<dbReference type="PROSITE" id="PS50940">
    <property type="entry name" value="CHIT_BIND_II"/>
    <property type="match status" value="1"/>
</dbReference>
<sequence length="157" mass="15558">MAGNILGGLIVVLNVCIWASQAQNPPTCTVNGRIAAVPGTCSNLYYLCYNPNPNGSGTFSQWLYACPGSTVFNELSQRCSTACAPTTAAPVTTAPTTTAAPVTTVPATTAAPVTTVPDTTAAPVTTVPPTTAAPVTTVSATPAAPVSTADSAATVTA</sequence>
<keyword evidence="3" id="KW-1185">Reference proteome</keyword>
<dbReference type="Gene3D" id="2.170.140.10">
    <property type="entry name" value="Chitin binding domain"/>
    <property type="match status" value="1"/>
</dbReference>
<dbReference type="RefSeq" id="XP_034252739.1">
    <property type="nucleotide sequence ID" value="XM_034396848.1"/>
</dbReference>
<dbReference type="InParanoid" id="A0A6P9A685"/>
<dbReference type="GO" id="GO:0005576">
    <property type="term" value="C:extracellular region"/>
    <property type="evidence" value="ECO:0007669"/>
    <property type="project" value="InterPro"/>
</dbReference>
<keyword evidence="1" id="KW-0732">Signal</keyword>
<dbReference type="GO" id="GO:0008061">
    <property type="term" value="F:chitin binding"/>
    <property type="evidence" value="ECO:0007669"/>
    <property type="project" value="InterPro"/>
</dbReference>